<dbReference type="SMART" id="SM00530">
    <property type="entry name" value="HTH_XRE"/>
    <property type="match status" value="1"/>
</dbReference>
<comment type="caution">
    <text evidence="2">The sequence shown here is derived from an EMBL/GenBank/DDBJ whole genome shotgun (WGS) entry which is preliminary data.</text>
</comment>
<dbReference type="InterPro" id="IPR010982">
    <property type="entry name" value="Lambda_DNA-bd_dom_sf"/>
</dbReference>
<dbReference type="InterPro" id="IPR001387">
    <property type="entry name" value="Cro/C1-type_HTH"/>
</dbReference>
<organism evidence="2 3">
    <name type="scientific">Longispora fulva</name>
    <dbReference type="NCBI Taxonomy" id="619741"/>
    <lineage>
        <taxon>Bacteria</taxon>
        <taxon>Bacillati</taxon>
        <taxon>Actinomycetota</taxon>
        <taxon>Actinomycetes</taxon>
        <taxon>Micromonosporales</taxon>
        <taxon>Micromonosporaceae</taxon>
        <taxon>Longispora</taxon>
    </lineage>
</organism>
<dbReference type="RefSeq" id="WP_197005120.1">
    <property type="nucleotide sequence ID" value="NZ_BONS01000017.1"/>
</dbReference>
<dbReference type="Pfam" id="PF19054">
    <property type="entry name" value="DUF5753"/>
    <property type="match status" value="1"/>
</dbReference>
<gene>
    <name evidence="2" type="ORF">IW245_004541</name>
</gene>
<dbReference type="Gene3D" id="1.10.260.40">
    <property type="entry name" value="lambda repressor-like DNA-binding domains"/>
    <property type="match status" value="1"/>
</dbReference>
<protein>
    <submittedName>
        <fullName evidence="2">Transcriptional regulator with XRE-family HTH domain</fullName>
    </submittedName>
</protein>
<dbReference type="Proteomes" id="UP000622552">
    <property type="component" value="Unassembled WGS sequence"/>
</dbReference>
<dbReference type="Pfam" id="PF13560">
    <property type="entry name" value="HTH_31"/>
    <property type="match status" value="1"/>
</dbReference>
<evidence type="ECO:0000313" key="2">
    <source>
        <dbReference type="EMBL" id="MBG6138347.1"/>
    </source>
</evidence>
<dbReference type="PROSITE" id="PS50943">
    <property type="entry name" value="HTH_CROC1"/>
    <property type="match status" value="1"/>
</dbReference>
<reference evidence="2" key="1">
    <citation type="submission" date="2020-11" db="EMBL/GenBank/DDBJ databases">
        <title>Sequencing the genomes of 1000 actinobacteria strains.</title>
        <authorList>
            <person name="Klenk H.-P."/>
        </authorList>
    </citation>
    <scope>NUCLEOTIDE SEQUENCE</scope>
    <source>
        <strain evidence="2">DSM 45356</strain>
    </source>
</reference>
<dbReference type="SUPFAM" id="SSF47413">
    <property type="entry name" value="lambda repressor-like DNA-binding domains"/>
    <property type="match status" value="1"/>
</dbReference>
<sequence>MIDRASAGGDGAVISLASLSSELRWLRKAARLSGPALAAALGVSQSGLSRWETGDRSPEPELVEAWLDACIAAMRTVVADKSQTVLSQERAIDAQARMADAGYRTGLVGLARDATEVLSNFMITRAGLVHRQRDLAEMADRERLFRHYQPLMCPGPLQTLDYAQAVMLGFTAVTREEALAAAQARWEGALKRLGPGSPEYEVITTEAALRLRLAHAEGDLRPDLLRHLRAVSELGHVRLHIIPLDAVYGHVPSTGFGLHYPADDSPPFVLTETYSAQVTFSAPRDISRFEEAWRELTETALSVSASRAWLDEQISTL</sequence>
<feature type="domain" description="HTH cro/C1-type" evidence="1">
    <location>
        <begin position="23"/>
        <end position="65"/>
    </location>
</feature>
<dbReference type="CDD" id="cd00093">
    <property type="entry name" value="HTH_XRE"/>
    <property type="match status" value="1"/>
</dbReference>
<keyword evidence="3" id="KW-1185">Reference proteome</keyword>
<dbReference type="InterPro" id="IPR043917">
    <property type="entry name" value="DUF5753"/>
</dbReference>
<dbReference type="AlphaFoldDB" id="A0A8J7KXU6"/>
<evidence type="ECO:0000259" key="1">
    <source>
        <dbReference type="PROSITE" id="PS50943"/>
    </source>
</evidence>
<dbReference type="GO" id="GO:0003677">
    <property type="term" value="F:DNA binding"/>
    <property type="evidence" value="ECO:0007669"/>
    <property type="project" value="InterPro"/>
</dbReference>
<proteinExistence type="predicted"/>
<accession>A0A8J7KXU6</accession>
<dbReference type="EMBL" id="JADOUF010000001">
    <property type="protein sequence ID" value="MBG6138347.1"/>
    <property type="molecule type" value="Genomic_DNA"/>
</dbReference>
<evidence type="ECO:0000313" key="3">
    <source>
        <dbReference type="Proteomes" id="UP000622552"/>
    </source>
</evidence>
<name>A0A8J7KXU6_9ACTN</name>